<protein>
    <submittedName>
        <fullName evidence="1">Uncharacterized protein</fullName>
    </submittedName>
</protein>
<accession>A0A645FW55</accession>
<sequence length="148" mass="15436">MHARHHLHQALRAHGALCKRVEAGLDGHDGQNQRGIELGASADGVGLGNERGEWLGRHAVFLAQPEGDLRLLARQHLGVGGGGAVDGAGLDGRADHGHMAVQQPGAKAVFAHAAQVGACGERDADECNRQADERKAAVGQLHEAVHDV</sequence>
<gene>
    <name evidence="1" type="ORF">SDC9_166050</name>
</gene>
<comment type="caution">
    <text evidence="1">The sequence shown here is derived from an EMBL/GenBank/DDBJ whole genome shotgun (WGS) entry which is preliminary data.</text>
</comment>
<name>A0A645FW55_9ZZZZ</name>
<dbReference type="AlphaFoldDB" id="A0A645FW55"/>
<proteinExistence type="predicted"/>
<dbReference type="EMBL" id="VSSQ01066081">
    <property type="protein sequence ID" value="MPN18687.1"/>
    <property type="molecule type" value="Genomic_DNA"/>
</dbReference>
<organism evidence="1">
    <name type="scientific">bioreactor metagenome</name>
    <dbReference type="NCBI Taxonomy" id="1076179"/>
    <lineage>
        <taxon>unclassified sequences</taxon>
        <taxon>metagenomes</taxon>
        <taxon>ecological metagenomes</taxon>
    </lineage>
</organism>
<reference evidence="1" key="1">
    <citation type="submission" date="2019-08" db="EMBL/GenBank/DDBJ databases">
        <authorList>
            <person name="Kucharzyk K."/>
            <person name="Murdoch R.W."/>
            <person name="Higgins S."/>
            <person name="Loffler F."/>
        </authorList>
    </citation>
    <scope>NUCLEOTIDE SEQUENCE</scope>
</reference>
<evidence type="ECO:0000313" key="1">
    <source>
        <dbReference type="EMBL" id="MPN18687.1"/>
    </source>
</evidence>